<dbReference type="Proteomes" id="UP001602322">
    <property type="component" value="Unassembled WGS sequence"/>
</dbReference>
<keyword evidence="3" id="KW-1185">Reference proteome</keyword>
<evidence type="ECO:0000313" key="3">
    <source>
        <dbReference type="Proteomes" id="UP001602322"/>
    </source>
</evidence>
<organism evidence="2 3">
    <name type="scientific">Streptomyces argenteolus</name>
    <dbReference type="NCBI Taxonomy" id="67274"/>
    <lineage>
        <taxon>Bacteria</taxon>
        <taxon>Bacillati</taxon>
        <taxon>Actinomycetota</taxon>
        <taxon>Actinomycetes</taxon>
        <taxon>Kitasatosporales</taxon>
        <taxon>Streptomycetaceae</taxon>
        <taxon>Streptomyces</taxon>
    </lineage>
</organism>
<comment type="caution">
    <text evidence="2">The sequence shown here is derived from an EMBL/GenBank/DDBJ whole genome shotgun (WGS) entry which is preliminary data.</text>
</comment>
<proteinExistence type="predicted"/>
<accession>A0ABW6X0B5</accession>
<feature type="compositionally biased region" description="Basic and acidic residues" evidence="1">
    <location>
        <begin position="1"/>
        <end position="10"/>
    </location>
</feature>
<reference evidence="2 3" key="1">
    <citation type="submission" date="2024-10" db="EMBL/GenBank/DDBJ databases">
        <title>The Natural Products Discovery Center: Release of the First 8490 Sequenced Strains for Exploring Actinobacteria Biosynthetic Diversity.</title>
        <authorList>
            <person name="Kalkreuter E."/>
            <person name="Kautsar S.A."/>
            <person name="Yang D."/>
            <person name="Bader C.D."/>
            <person name="Teijaro C.N."/>
            <person name="Fluegel L."/>
            <person name="Davis C.M."/>
            <person name="Simpson J.R."/>
            <person name="Lauterbach L."/>
            <person name="Steele A.D."/>
            <person name="Gui C."/>
            <person name="Meng S."/>
            <person name="Li G."/>
            <person name="Viehrig K."/>
            <person name="Ye F."/>
            <person name="Su P."/>
            <person name="Kiefer A.F."/>
            <person name="Nichols A."/>
            <person name="Cepeda A.J."/>
            <person name="Yan W."/>
            <person name="Fan B."/>
            <person name="Jiang Y."/>
            <person name="Adhikari A."/>
            <person name="Zheng C.-J."/>
            <person name="Schuster L."/>
            <person name="Cowan T.M."/>
            <person name="Smanski M.J."/>
            <person name="Chevrette M.G."/>
            <person name="De Carvalho L.P.S."/>
            <person name="Shen B."/>
        </authorList>
    </citation>
    <scope>NUCLEOTIDE SEQUENCE [LARGE SCALE GENOMIC DNA]</scope>
    <source>
        <strain evidence="2 3">NPDC012540</strain>
    </source>
</reference>
<evidence type="ECO:0000256" key="1">
    <source>
        <dbReference type="SAM" id="MobiDB-lite"/>
    </source>
</evidence>
<evidence type="ECO:0000313" key="2">
    <source>
        <dbReference type="EMBL" id="MFF5894497.1"/>
    </source>
</evidence>
<sequence length="232" mass="24160">MPRTNPHLEDGGGVGDVFGPSHEARGWQAGYDAGIGSPHGVPATPLVRVGGFMDAFAEGAAAGSTDGAAGGWRLWAVREEGPGAVTRPPGTEPVDSGETGDAAPNFPLAWPGVGPLPLLPMLTHSAPEAHAAWTTQLAGLALRRALAAQGDPGRLYLPVCLQPEHSLTGDAVLDAGYWHGTVSGSFGTAGREAAEHALVRVPHFPGLVRYRPEDDHNFWEWLPLAQGDLTLP</sequence>
<dbReference type="RefSeq" id="WP_387897629.1">
    <property type="nucleotide sequence ID" value="NZ_JBIBEG010000001.1"/>
</dbReference>
<gene>
    <name evidence="2" type="ORF">ACFY8O_01090</name>
</gene>
<name>A0ABW6X0B5_9ACTN</name>
<protein>
    <submittedName>
        <fullName evidence="2">Uncharacterized protein</fullName>
    </submittedName>
</protein>
<dbReference type="EMBL" id="JBIBEG010000001">
    <property type="protein sequence ID" value="MFF5894497.1"/>
    <property type="molecule type" value="Genomic_DNA"/>
</dbReference>
<feature type="region of interest" description="Disordered" evidence="1">
    <location>
        <begin position="1"/>
        <end position="21"/>
    </location>
</feature>